<accession>A0ACB8QCY5</accession>
<name>A0ACB8QCY5_9AGAM</name>
<comment type="caution">
    <text evidence="1">The sequence shown here is derived from an EMBL/GenBank/DDBJ whole genome shotgun (WGS) entry which is preliminary data.</text>
</comment>
<sequence length="514" mass="58382">MARLHDYHILGTDELLAMIATTKGYYSRDYSLWLGWNNMRYIIDAAFLQAKLLNRTLILPSFVYARTCEYDTAVCSEHAEMVSMGTALGMPHWNKVDAWRIPLPLMLNITRMRAAHPVILVADYLRLHDLPADFEAGNGEWDRVRYPAETLFVVENEAYDPRGTVRVDSLPDEVKARGNWTLNAKGVGGAWMHAEESAVSRHLRHYVRPSTSTADYDIARNILKRTEFAEQYDLLSADGFAACLHENGWEILHTFDMHRKTDMARTVVNPIRQVAQRTSLRSWTDDYGDVDTEVLVLVGETHSERKAGTMLFTTDVARKAFQRAVLQETLPNDAFLALAETLAQRMSRLVQGRLWMGAHMRRGDFVSQGWAVDRSAEKHLWRVKAHLEKGRKDFDKIKDVQPYDVPDMVPNMDLVTLERPDIRDPFYLATDERDPVVLKMFRDTGGVVLQDLLTEADEKVIGWPLAFMAVRGVVEQSILAHSAFFTGSSLSSVAGGIVNMRAARGADWRTVFFS</sequence>
<protein>
    <submittedName>
        <fullName evidence="1">Uncharacterized protein</fullName>
    </submittedName>
</protein>
<gene>
    <name evidence="1" type="ORF">K488DRAFT_56240</name>
</gene>
<keyword evidence="2" id="KW-1185">Reference proteome</keyword>
<organism evidence="1 2">
    <name type="scientific">Vararia minispora EC-137</name>
    <dbReference type="NCBI Taxonomy" id="1314806"/>
    <lineage>
        <taxon>Eukaryota</taxon>
        <taxon>Fungi</taxon>
        <taxon>Dikarya</taxon>
        <taxon>Basidiomycota</taxon>
        <taxon>Agaricomycotina</taxon>
        <taxon>Agaricomycetes</taxon>
        <taxon>Russulales</taxon>
        <taxon>Lachnocladiaceae</taxon>
        <taxon>Vararia</taxon>
    </lineage>
</organism>
<dbReference type="Proteomes" id="UP000814128">
    <property type="component" value="Unassembled WGS sequence"/>
</dbReference>
<reference evidence="1" key="2">
    <citation type="journal article" date="2022" name="New Phytol.">
        <title>Evolutionary transition to the ectomycorrhizal habit in the genomes of a hyperdiverse lineage of mushroom-forming fungi.</title>
        <authorList>
            <person name="Looney B."/>
            <person name="Miyauchi S."/>
            <person name="Morin E."/>
            <person name="Drula E."/>
            <person name="Courty P.E."/>
            <person name="Kohler A."/>
            <person name="Kuo A."/>
            <person name="LaButti K."/>
            <person name="Pangilinan J."/>
            <person name="Lipzen A."/>
            <person name="Riley R."/>
            <person name="Andreopoulos W."/>
            <person name="He G."/>
            <person name="Johnson J."/>
            <person name="Nolan M."/>
            <person name="Tritt A."/>
            <person name="Barry K.W."/>
            <person name="Grigoriev I.V."/>
            <person name="Nagy L.G."/>
            <person name="Hibbett D."/>
            <person name="Henrissat B."/>
            <person name="Matheny P.B."/>
            <person name="Labbe J."/>
            <person name="Martin F.M."/>
        </authorList>
    </citation>
    <scope>NUCLEOTIDE SEQUENCE</scope>
    <source>
        <strain evidence="1">EC-137</strain>
    </source>
</reference>
<evidence type="ECO:0000313" key="1">
    <source>
        <dbReference type="EMBL" id="KAI0029476.1"/>
    </source>
</evidence>
<dbReference type="EMBL" id="MU273673">
    <property type="protein sequence ID" value="KAI0029476.1"/>
    <property type="molecule type" value="Genomic_DNA"/>
</dbReference>
<evidence type="ECO:0000313" key="2">
    <source>
        <dbReference type="Proteomes" id="UP000814128"/>
    </source>
</evidence>
<reference evidence="1" key="1">
    <citation type="submission" date="2021-02" db="EMBL/GenBank/DDBJ databases">
        <authorList>
            <consortium name="DOE Joint Genome Institute"/>
            <person name="Ahrendt S."/>
            <person name="Looney B.P."/>
            <person name="Miyauchi S."/>
            <person name="Morin E."/>
            <person name="Drula E."/>
            <person name="Courty P.E."/>
            <person name="Chicoki N."/>
            <person name="Fauchery L."/>
            <person name="Kohler A."/>
            <person name="Kuo A."/>
            <person name="Labutti K."/>
            <person name="Pangilinan J."/>
            <person name="Lipzen A."/>
            <person name="Riley R."/>
            <person name="Andreopoulos W."/>
            <person name="He G."/>
            <person name="Johnson J."/>
            <person name="Barry K.W."/>
            <person name="Grigoriev I.V."/>
            <person name="Nagy L."/>
            <person name="Hibbett D."/>
            <person name="Henrissat B."/>
            <person name="Matheny P.B."/>
            <person name="Labbe J."/>
            <person name="Martin F."/>
        </authorList>
    </citation>
    <scope>NUCLEOTIDE SEQUENCE</scope>
    <source>
        <strain evidence="1">EC-137</strain>
    </source>
</reference>
<proteinExistence type="predicted"/>